<dbReference type="Proteomes" id="UP000824261">
    <property type="component" value="Unassembled WGS sequence"/>
</dbReference>
<evidence type="ECO:0000256" key="3">
    <source>
        <dbReference type="ARBA" id="ARBA00022989"/>
    </source>
</evidence>
<feature type="transmembrane region" description="Helical" evidence="5">
    <location>
        <begin position="225"/>
        <end position="247"/>
    </location>
</feature>
<protein>
    <submittedName>
        <fullName evidence="6">Energy-coupling factor transporter transmembrane protein EcfT</fullName>
    </submittedName>
</protein>
<comment type="subcellular location">
    <subcellularLocation>
        <location evidence="1">Membrane</location>
        <topology evidence="1">Multi-pass membrane protein</topology>
    </subcellularLocation>
</comment>
<dbReference type="Pfam" id="PF02361">
    <property type="entry name" value="CbiQ"/>
    <property type="match status" value="1"/>
</dbReference>
<accession>A0A9D1D2D4</accession>
<dbReference type="PANTHER" id="PTHR33514:SF13">
    <property type="entry name" value="PROTEIN ABCI12, CHLOROPLASTIC"/>
    <property type="match status" value="1"/>
</dbReference>
<dbReference type="InterPro" id="IPR003339">
    <property type="entry name" value="ABC/ECF_trnsptr_transmembrane"/>
</dbReference>
<evidence type="ECO:0000256" key="1">
    <source>
        <dbReference type="ARBA" id="ARBA00004141"/>
    </source>
</evidence>
<evidence type="ECO:0000313" key="7">
    <source>
        <dbReference type="Proteomes" id="UP000824261"/>
    </source>
</evidence>
<reference evidence="6" key="2">
    <citation type="journal article" date="2021" name="PeerJ">
        <title>Extensive microbial diversity within the chicken gut microbiome revealed by metagenomics and culture.</title>
        <authorList>
            <person name="Gilroy R."/>
            <person name="Ravi A."/>
            <person name="Getino M."/>
            <person name="Pursley I."/>
            <person name="Horton D.L."/>
            <person name="Alikhan N.F."/>
            <person name="Baker D."/>
            <person name="Gharbi K."/>
            <person name="Hall N."/>
            <person name="Watson M."/>
            <person name="Adriaenssens E.M."/>
            <person name="Foster-Nyarko E."/>
            <person name="Jarju S."/>
            <person name="Secka A."/>
            <person name="Antonio M."/>
            <person name="Oren A."/>
            <person name="Chaudhuri R.R."/>
            <person name="La Ragione R."/>
            <person name="Hildebrand F."/>
            <person name="Pallen M.J."/>
        </authorList>
    </citation>
    <scope>NUCLEOTIDE SEQUENCE</scope>
    <source>
        <strain evidence="6">ChiGjej1B1-2707</strain>
    </source>
</reference>
<dbReference type="CDD" id="cd16914">
    <property type="entry name" value="EcfT"/>
    <property type="match status" value="1"/>
</dbReference>
<keyword evidence="2 5" id="KW-0812">Transmembrane</keyword>
<feature type="transmembrane region" description="Helical" evidence="5">
    <location>
        <begin position="104"/>
        <end position="122"/>
    </location>
</feature>
<reference evidence="6" key="1">
    <citation type="submission" date="2020-10" db="EMBL/GenBank/DDBJ databases">
        <authorList>
            <person name="Gilroy R."/>
        </authorList>
    </citation>
    <scope>NUCLEOTIDE SEQUENCE</scope>
    <source>
        <strain evidence="6">ChiGjej1B1-2707</strain>
    </source>
</reference>
<dbReference type="PANTHER" id="PTHR33514">
    <property type="entry name" value="PROTEIN ABCI12, CHLOROPLASTIC"/>
    <property type="match status" value="1"/>
</dbReference>
<name>A0A9D1D2D4_9ACTN</name>
<keyword evidence="3 5" id="KW-1133">Transmembrane helix</keyword>
<dbReference type="EMBL" id="DVGB01000020">
    <property type="protein sequence ID" value="HIR00979.1"/>
    <property type="molecule type" value="Genomic_DNA"/>
</dbReference>
<dbReference type="AlphaFoldDB" id="A0A9D1D2D4"/>
<evidence type="ECO:0000313" key="6">
    <source>
        <dbReference type="EMBL" id="HIR00979.1"/>
    </source>
</evidence>
<feature type="transmembrane region" description="Helical" evidence="5">
    <location>
        <begin position="20"/>
        <end position="53"/>
    </location>
</feature>
<evidence type="ECO:0000256" key="2">
    <source>
        <dbReference type="ARBA" id="ARBA00022692"/>
    </source>
</evidence>
<evidence type="ECO:0000256" key="4">
    <source>
        <dbReference type="ARBA" id="ARBA00023136"/>
    </source>
</evidence>
<comment type="caution">
    <text evidence="6">The sequence shown here is derived from an EMBL/GenBank/DDBJ whole genome shotgun (WGS) entry which is preliminary data.</text>
</comment>
<dbReference type="GO" id="GO:0005886">
    <property type="term" value="C:plasma membrane"/>
    <property type="evidence" value="ECO:0007669"/>
    <property type="project" value="UniProtKB-ARBA"/>
</dbReference>
<keyword evidence="4 5" id="KW-0472">Membrane</keyword>
<feature type="transmembrane region" description="Helical" evidence="5">
    <location>
        <begin position="65"/>
        <end position="84"/>
    </location>
</feature>
<sequence>MDGVLDYAPGTTIVHRLNPLVKIAFAFCVCVAAFLTESLPVLACLLAVGIAVGCAGGIPRRTVRLLATLVKVSIFLFVLQVLFIRSGTPVLLFVTDAGLRTATLVVMRLIVATMPLALMLALTPMNDLTNALVKIARLPYRYAFTLTTALRFIPVFAAEMRQIMEAQIARGVEFDTRNPLRKVSLVLPLCMPMLVGSVGRVQQSALAAEMRGFYLRGQDSGYRDYRFALADGAVLVLSVCLIAVGVVA</sequence>
<evidence type="ECO:0000256" key="5">
    <source>
        <dbReference type="SAM" id="Phobius"/>
    </source>
</evidence>
<proteinExistence type="predicted"/>
<gene>
    <name evidence="6" type="ORF">IAA69_01740</name>
</gene>
<organism evidence="6 7">
    <name type="scientific">Candidatus Aveggerthella stercoripullorum</name>
    <dbReference type="NCBI Taxonomy" id="2840688"/>
    <lineage>
        <taxon>Bacteria</taxon>
        <taxon>Bacillati</taxon>
        <taxon>Actinomycetota</taxon>
        <taxon>Coriobacteriia</taxon>
        <taxon>Eggerthellales</taxon>
        <taxon>Eggerthellaceae</taxon>
        <taxon>Eggerthellaceae incertae sedis</taxon>
        <taxon>Candidatus Aveggerthella</taxon>
    </lineage>
</organism>